<protein>
    <submittedName>
        <fullName evidence="1">Uncharacterized protein</fullName>
    </submittedName>
</protein>
<sequence>MTSSTPDGKCMVTVVTQATSDEEGEKEDDWGRRLLSSSSNQSFTLIAYVWHVNKYVRLALNPTLHFLNPWEWHLPFFQCKNKVKEGKTEKKINYVKFGVDQKRFGY</sequence>
<dbReference type="AlphaFoldDB" id="A0A9X0CQ65"/>
<proteinExistence type="predicted"/>
<reference evidence="1" key="1">
    <citation type="submission" date="2023-01" db="EMBL/GenBank/DDBJ databases">
        <title>Genome assembly of the deep-sea coral Lophelia pertusa.</title>
        <authorList>
            <person name="Herrera S."/>
            <person name="Cordes E."/>
        </authorList>
    </citation>
    <scope>NUCLEOTIDE SEQUENCE</scope>
    <source>
        <strain evidence="1">USNM1676648</strain>
        <tissue evidence="1">Polyp</tissue>
    </source>
</reference>
<dbReference type="Proteomes" id="UP001163046">
    <property type="component" value="Unassembled WGS sequence"/>
</dbReference>
<organism evidence="1 2">
    <name type="scientific">Desmophyllum pertusum</name>
    <dbReference type="NCBI Taxonomy" id="174260"/>
    <lineage>
        <taxon>Eukaryota</taxon>
        <taxon>Metazoa</taxon>
        <taxon>Cnidaria</taxon>
        <taxon>Anthozoa</taxon>
        <taxon>Hexacorallia</taxon>
        <taxon>Scleractinia</taxon>
        <taxon>Caryophylliina</taxon>
        <taxon>Caryophylliidae</taxon>
        <taxon>Desmophyllum</taxon>
    </lineage>
</organism>
<keyword evidence="2" id="KW-1185">Reference proteome</keyword>
<dbReference type="EMBL" id="MU826839">
    <property type="protein sequence ID" value="KAJ7371982.1"/>
    <property type="molecule type" value="Genomic_DNA"/>
</dbReference>
<name>A0A9X0CQ65_9CNID</name>
<gene>
    <name evidence="1" type="ORF">OS493_021408</name>
</gene>
<comment type="caution">
    <text evidence="1">The sequence shown here is derived from an EMBL/GenBank/DDBJ whole genome shotgun (WGS) entry which is preliminary data.</text>
</comment>
<accession>A0A9X0CQ65</accession>
<evidence type="ECO:0000313" key="1">
    <source>
        <dbReference type="EMBL" id="KAJ7371982.1"/>
    </source>
</evidence>
<evidence type="ECO:0000313" key="2">
    <source>
        <dbReference type="Proteomes" id="UP001163046"/>
    </source>
</evidence>